<evidence type="ECO:0000313" key="3">
    <source>
        <dbReference type="EMBL" id="EZG54308.1"/>
    </source>
</evidence>
<feature type="compositionally biased region" description="Basic and acidic residues" evidence="1">
    <location>
        <begin position="11"/>
        <end position="27"/>
    </location>
</feature>
<feature type="region of interest" description="Disordered" evidence="1">
    <location>
        <begin position="121"/>
        <end position="178"/>
    </location>
</feature>
<keyword evidence="4" id="KW-1185">Reference proteome</keyword>
<proteinExistence type="predicted"/>
<dbReference type="AlphaFoldDB" id="A0A023B2G6"/>
<name>A0A023B2G6_GRENI</name>
<keyword evidence="2 3" id="KW-0812">Transmembrane</keyword>
<keyword evidence="2" id="KW-0472">Membrane</keyword>
<gene>
    <name evidence="3" type="ORF">GNI_120850</name>
</gene>
<comment type="caution">
    <text evidence="3">The sequence shown here is derived from an EMBL/GenBank/DDBJ whole genome shotgun (WGS) entry which is preliminary data.</text>
</comment>
<accession>A0A023B2G6</accession>
<organism evidence="3 4">
    <name type="scientific">Gregarina niphandrodes</name>
    <name type="common">Septate eugregarine</name>
    <dbReference type="NCBI Taxonomy" id="110365"/>
    <lineage>
        <taxon>Eukaryota</taxon>
        <taxon>Sar</taxon>
        <taxon>Alveolata</taxon>
        <taxon>Apicomplexa</taxon>
        <taxon>Conoidasida</taxon>
        <taxon>Gregarinasina</taxon>
        <taxon>Eugregarinorida</taxon>
        <taxon>Gregarinidae</taxon>
        <taxon>Gregarina</taxon>
    </lineage>
</organism>
<dbReference type="VEuPathDB" id="CryptoDB:GNI_120850"/>
<feature type="transmembrane region" description="Helical" evidence="2">
    <location>
        <begin position="377"/>
        <end position="396"/>
    </location>
</feature>
<evidence type="ECO:0000256" key="2">
    <source>
        <dbReference type="SAM" id="Phobius"/>
    </source>
</evidence>
<feature type="region of interest" description="Disordered" evidence="1">
    <location>
        <begin position="1"/>
        <end position="101"/>
    </location>
</feature>
<protein>
    <submittedName>
        <fullName evidence="3">Transmembrane protein</fullName>
    </submittedName>
</protein>
<dbReference type="EMBL" id="AFNH02000900">
    <property type="protein sequence ID" value="EZG54308.1"/>
    <property type="molecule type" value="Genomic_DNA"/>
</dbReference>
<reference evidence="3" key="1">
    <citation type="submission" date="2013-12" db="EMBL/GenBank/DDBJ databases">
        <authorList>
            <person name="Omoto C.K."/>
            <person name="Sibley D."/>
            <person name="Venepally P."/>
            <person name="Hadjithomas M."/>
            <person name="Karamycheva S."/>
            <person name="Brunk B."/>
            <person name="Roos D."/>
            <person name="Caler E."/>
            <person name="Lorenzi H."/>
        </authorList>
    </citation>
    <scope>NUCLEOTIDE SEQUENCE</scope>
</reference>
<dbReference type="Proteomes" id="UP000019763">
    <property type="component" value="Unassembled WGS sequence"/>
</dbReference>
<feature type="compositionally biased region" description="Basic and acidic residues" evidence="1">
    <location>
        <begin position="122"/>
        <end position="133"/>
    </location>
</feature>
<dbReference type="RefSeq" id="XP_011131848.1">
    <property type="nucleotide sequence ID" value="XM_011133546.1"/>
</dbReference>
<evidence type="ECO:0000313" key="4">
    <source>
        <dbReference type="Proteomes" id="UP000019763"/>
    </source>
</evidence>
<dbReference type="GeneID" id="22914269"/>
<keyword evidence="2" id="KW-1133">Transmembrane helix</keyword>
<evidence type="ECO:0000256" key="1">
    <source>
        <dbReference type="SAM" id="MobiDB-lite"/>
    </source>
</evidence>
<sequence length="710" mass="76487">MTGRRGGQHSYETDGGFRADHSRREQGLFDTDSEFSARGEAGGGSFVSASHFRESGQLSSYDPDGGYKVPKALGGRSQAEEASHNSDGGYQVPRTPPADSHDYTELLEFKETEVEYLNVRDTSGDDKRGDGRSHGSGFGGGVEIDNFQGRGGRGSGGLHTKQDSVEDQAPAVPPRGRRHEGYSAERWASRASMLLSPSAGRAVELRLQEMSGVIKRESRGRSRGGDAEAVIARSIKSDLRGITDVRTANKICLETFGRKMSELPDGFVSEDATQTVAFRPVVQEELREILEGVPEDWKPVIRKSAMPLDQLKADLAAQGLATDSIGAATVATAALGVTDRRYKDPFPRGDDIARIEDKGGCCRCCGLRTKCSRCLCASAVIAAIAGITGGLGYWLWTRDHGTKPQYLPIIASCAGDSTPAGLLEMFTELDLNKTRVPYDICKSTFAETTTNDSIWQKILSSNGTMFAGNSTMPTGNGTMLAGNSTMLAGNSTMLTGTGNETAPVCFQANMCSGRPGKLVCATQDKDGKFNPQCFFFGTPHPVDLLSSWELVSTYVKPVHCSVKCSDPTEVSNLVNSTLMTKLPIGLDSKSKGTQKSDGKAIILDPESATIRRKAAMDRLITPNPYVNVNNNCSSFCEPCGTKEMESMRNCNCPAATVACTVQDEFNNVFDWTAVSDSNTSLIKLFDRVTAFTRKGVKVRKCAYECSCSGH</sequence>